<reference evidence="1 2" key="1">
    <citation type="journal article" date="2015" name="PLoS Negl. Trop. Dis.">
        <title>Distribution of Plasmids in Distinct Leptospira Pathogenic Species.</title>
        <authorList>
            <person name="Wang Y."/>
            <person name="Zhuang X."/>
            <person name="Zhong Y."/>
            <person name="Zhang C."/>
            <person name="Zhang Y."/>
            <person name="Zeng L."/>
            <person name="Zhu Y."/>
            <person name="He P."/>
            <person name="Dong K."/>
            <person name="Pal U."/>
            <person name="Guo X."/>
            <person name="Qin J."/>
        </authorList>
    </citation>
    <scope>NUCLEOTIDE SEQUENCE [LARGE SCALE GENOMIC DNA]</scope>
    <source>
        <strain evidence="1 2">56604</strain>
    </source>
</reference>
<evidence type="ECO:0000313" key="1">
    <source>
        <dbReference type="EMBL" id="ALO25168.1"/>
    </source>
</evidence>
<evidence type="ECO:0000313" key="2">
    <source>
        <dbReference type="Proteomes" id="UP000058857"/>
    </source>
</evidence>
<gene>
    <name evidence="1" type="ORF">LBBP_00846</name>
</gene>
<organism evidence="1">
    <name type="scientific">Leptospira borgpetersenii serovar Ballum</name>
    <dbReference type="NCBI Taxonomy" id="280505"/>
    <lineage>
        <taxon>Bacteria</taxon>
        <taxon>Pseudomonadati</taxon>
        <taxon>Spirochaetota</taxon>
        <taxon>Spirochaetia</taxon>
        <taxon>Leptospirales</taxon>
        <taxon>Leptospiraceae</taxon>
        <taxon>Leptospira</taxon>
    </lineage>
</organism>
<name>A0A0S2IND1_LEPBO</name>
<dbReference type="AlphaFoldDB" id="A0A0S2IND1"/>
<accession>A0A0S2IND1</accession>
<dbReference type="PATRIC" id="fig|280505.15.peg.821"/>
<dbReference type="EMBL" id="CP012029">
    <property type="protein sequence ID" value="ALO25168.1"/>
    <property type="molecule type" value="Genomic_DNA"/>
</dbReference>
<proteinExistence type="predicted"/>
<sequence>MILQITRTQVLHTRTDRYKTECRVFLETNTPNTLGIKNGKPIQPGPKIPESKKKGPKALLHFLKNIVDKKSSIKIKKFYLALLQKTNFLN</sequence>
<protein>
    <submittedName>
        <fullName evidence="1">Uncharacterized protein</fullName>
    </submittedName>
</protein>
<dbReference type="Proteomes" id="UP000058857">
    <property type="component" value="Chromosome 1"/>
</dbReference>